<reference evidence="1 2" key="1">
    <citation type="submission" date="2020-01" db="EMBL/GenBank/DDBJ databases">
        <title>Genetics and antimicrobial susceptibilities of Nocardia species isolated from the soil; a comparison with species isolated from humans.</title>
        <authorList>
            <person name="Carrasco G."/>
            <person name="Monzon S."/>
            <person name="Sansegundo M."/>
            <person name="Garcia E."/>
            <person name="Garrido N."/>
            <person name="Medina M.J."/>
            <person name="Villalon P."/>
            <person name="Ramirez-Arocha A.C."/>
            <person name="Jimenez P."/>
            <person name="Cuesta I."/>
            <person name="Valdezate S."/>
        </authorList>
    </citation>
    <scope>NUCLEOTIDE SEQUENCE [LARGE SCALE GENOMIC DNA]</scope>
    <source>
        <strain evidence="1 2">CNM20110626</strain>
    </source>
</reference>
<dbReference type="RefSeq" id="WP_218582303.1">
    <property type="nucleotide sequence ID" value="NZ_JAAGVB010000010.1"/>
</dbReference>
<proteinExistence type="predicted"/>
<sequence>MADEDMRRYLPRFEFLLDDVAALDLVALRARDLTPETRVMLMLHKIAPGNTNLGHDMLILVDDLRILESQQHPPTDLKVHFRYLLIVGDTPENDLDQVIEQLGPRAKEAIVTTAERLMAQGEVRGQREVLLRLLGVKFGQLPPGVVSAVRAADPGQLLVWEPRILTASTLEDVFA</sequence>
<dbReference type="EMBL" id="JAAGVB010000010">
    <property type="protein sequence ID" value="NEW32676.1"/>
    <property type="molecule type" value="Genomic_DNA"/>
</dbReference>
<dbReference type="AlphaFoldDB" id="A0A6P1CNB6"/>
<comment type="caution">
    <text evidence="1">The sequence shown here is derived from an EMBL/GenBank/DDBJ whole genome shotgun (WGS) entry which is preliminary data.</text>
</comment>
<organism evidence="1 2">
    <name type="scientific">Nocardia cyriacigeorgica</name>
    <dbReference type="NCBI Taxonomy" id="135487"/>
    <lineage>
        <taxon>Bacteria</taxon>
        <taxon>Bacillati</taxon>
        <taxon>Actinomycetota</taxon>
        <taxon>Actinomycetes</taxon>
        <taxon>Mycobacteriales</taxon>
        <taxon>Nocardiaceae</taxon>
        <taxon>Nocardia</taxon>
    </lineage>
</organism>
<protein>
    <recommendedName>
        <fullName evidence="3">DUF4351 domain-containing protein</fullName>
    </recommendedName>
</protein>
<evidence type="ECO:0000313" key="2">
    <source>
        <dbReference type="Proteomes" id="UP000471166"/>
    </source>
</evidence>
<gene>
    <name evidence="1" type="ORF">GV791_08885</name>
</gene>
<evidence type="ECO:0000313" key="1">
    <source>
        <dbReference type="EMBL" id="NEW32676.1"/>
    </source>
</evidence>
<accession>A0A6P1CNB6</accession>
<evidence type="ECO:0008006" key="3">
    <source>
        <dbReference type="Google" id="ProtNLM"/>
    </source>
</evidence>
<dbReference type="Proteomes" id="UP000471166">
    <property type="component" value="Unassembled WGS sequence"/>
</dbReference>
<name>A0A6P1CNB6_9NOCA</name>